<feature type="transmembrane region" description="Helical" evidence="5">
    <location>
        <begin position="125"/>
        <end position="146"/>
    </location>
</feature>
<feature type="transmembrane region" description="Helical" evidence="5">
    <location>
        <begin position="232"/>
        <end position="253"/>
    </location>
</feature>
<evidence type="ECO:0000313" key="6">
    <source>
        <dbReference type="EMBL" id="GAG75603.1"/>
    </source>
</evidence>
<evidence type="ECO:0000256" key="4">
    <source>
        <dbReference type="ARBA" id="ARBA00023136"/>
    </source>
</evidence>
<evidence type="ECO:0000256" key="2">
    <source>
        <dbReference type="ARBA" id="ARBA00022692"/>
    </source>
</evidence>
<dbReference type="CDD" id="cd13962">
    <property type="entry name" value="PT_UbiA_UBIAD1"/>
    <property type="match status" value="1"/>
</dbReference>
<keyword evidence="4 5" id="KW-0472">Membrane</keyword>
<dbReference type="Pfam" id="PF01040">
    <property type="entry name" value="UbiA"/>
    <property type="match status" value="1"/>
</dbReference>
<organism evidence="6">
    <name type="scientific">marine sediment metagenome</name>
    <dbReference type="NCBI Taxonomy" id="412755"/>
    <lineage>
        <taxon>unclassified sequences</taxon>
        <taxon>metagenomes</taxon>
        <taxon>ecological metagenomes</taxon>
    </lineage>
</organism>
<dbReference type="InterPro" id="IPR026046">
    <property type="entry name" value="UBIAD1"/>
</dbReference>
<sequence length="255" mass="27300">TTLVMAGGHSFNTFLDTVWTKLDSGEETSVSKGYAGGCNVITEGILSPREVLANALGWYALSLIPLVMLAVRVTPLILVTAVLGMGITFWYSKSKFTTWSHELALASGPLAAAVLGALSTGTGEWVNAFLVALPIVTIFSFAGLALDEHPDAEANLKKGVKSLPYKLWEYGFDLCSYLLMWFIAAYCAQVFLVAAGILAPLTGITFILLPLFFGLVVHLKGVLDNPERFKDIALKIVMTAALYPILLLVAQAIGG</sequence>
<keyword evidence="3 5" id="KW-1133">Transmembrane helix</keyword>
<feature type="transmembrane region" description="Helical" evidence="5">
    <location>
        <begin position="58"/>
        <end position="91"/>
    </location>
</feature>
<protein>
    <recommendedName>
        <fullName evidence="7">Prenyltransferase</fullName>
    </recommendedName>
</protein>
<evidence type="ECO:0000256" key="3">
    <source>
        <dbReference type="ARBA" id="ARBA00022989"/>
    </source>
</evidence>
<feature type="transmembrane region" description="Helical" evidence="5">
    <location>
        <begin position="197"/>
        <end position="220"/>
    </location>
</feature>
<proteinExistence type="predicted"/>
<dbReference type="AlphaFoldDB" id="X1ATJ9"/>
<feature type="transmembrane region" description="Helical" evidence="5">
    <location>
        <begin position="103"/>
        <end position="119"/>
    </location>
</feature>
<dbReference type="EMBL" id="BART01015887">
    <property type="protein sequence ID" value="GAG75603.1"/>
    <property type="molecule type" value="Genomic_DNA"/>
</dbReference>
<evidence type="ECO:0000256" key="5">
    <source>
        <dbReference type="SAM" id="Phobius"/>
    </source>
</evidence>
<evidence type="ECO:0000256" key="1">
    <source>
        <dbReference type="ARBA" id="ARBA00004141"/>
    </source>
</evidence>
<accession>X1ATJ9</accession>
<comment type="caution">
    <text evidence="6">The sequence shown here is derived from an EMBL/GenBank/DDBJ whole genome shotgun (WGS) entry which is preliminary data.</text>
</comment>
<comment type="subcellular location">
    <subcellularLocation>
        <location evidence="1">Membrane</location>
        <topology evidence="1">Multi-pass membrane protein</topology>
    </subcellularLocation>
</comment>
<gene>
    <name evidence="6" type="ORF">S01H4_30728</name>
</gene>
<name>X1ATJ9_9ZZZZ</name>
<dbReference type="GO" id="GO:0016020">
    <property type="term" value="C:membrane"/>
    <property type="evidence" value="ECO:0007669"/>
    <property type="project" value="UniProtKB-SubCell"/>
</dbReference>
<keyword evidence="2 5" id="KW-0812">Transmembrane</keyword>
<dbReference type="InterPro" id="IPR000537">
    <property type="entry name" value="UbiA_prenyltransferase"/>
</dbReference>
<evidence type="ECO:0008006" key="7">
    <source>
        <dbReference type="Google" id="ProtNLM"/>
    </source>
</evidence>
<dbReference type="GO" id="GO:0004659">
    <property type="term" value="F:prenyltransferase activity"/>
    <property type="evidence" value="ECO:0007669"/>
    <property type="project" value="InterPro"/>
</dbReference>
<reference evidence="6" key="1">
    <citation type="journal article" date="2014" name="Front. Microbiol.">
        <title>High frequency of phylogenetically diverse reductive dehalogenase-homologous genes in deep subseafloor sedimentary metagenomes.</title>
        <authorList>
            <person name="Kawai M."/>
            <person name="Futagami T."/>
            <person name="Toyoda A."/>
            <person name="Takaki Y."/>
            <person name="Nishi S."/>
            <person name="Hori S."/>
            <person name="Arai W."/>
            <person name="Tsubouchi T."/>
            <person name="Morono Y."/>
            <person name="Uchiyama I."/>
            <person name="Ito T."/>
            <person name="Fujiyama A."/>
            <person name="Inagaki F."/>
            <person name="Takami H."/>
        </authorList>
    </citation>
    <scope>NUCLEOTIDE SEQUENCE</scope>
    <source>
        <strain evidence="6">Expedition CK06-06</strain>
    </source>
</reference>
<feature type="transmembrane region" description="Helical" evidence="5">
    <location>
        <begin position="167"/>
        <end position="191"/>
    </location>
</feature>
<feature type="non-terminal residue" evidence="6">
    <location>
        <position position="1"/>
    </location>
</feature>